<evidence type="ECO:0000256" key="2">
    <source>
        <dbReference type="SAM" id="SignalP"/>
    </source>
</evidence>
<dbReference type="EMBL" id="FOFG01000002">
    <property type="protein sequence ID" value="SEQ10359.1"/>
    <property type="molecule type" value="Genomic_DNA"/>
</dbReference>
<feature type="signal peptide" evidence="2">
    <location>
        <begin position="1"/>
        <end position="21"/>
    </location>
</feature>
<evidence type="ECO:0000256" key="1">
    <source>
        <dbReference type="SAM" id="MobiDB-lite"/>
    </source>
</evidence>
<feature type="compositionally biased region" description="Polar residues" evidence="1">
    <location>
        <begin position="55"/>
        <end position="64"/>
    </location>
</feature>
<organism evidence="3 4">
    <name type="scientific">Faunimonas pinastri</name>
    <dbReference type="NCBI Taxonomy" id="1855383"/>
    <lineage>
        <taxon>Bacteria</taxon>
        <taxon>Pseudomonadati</taxon>
        <taxon>Pseudomonadota</taxon>
        <taxon>Alphaproteobacteria</taxon>
        <taxon>Hyphomicrobiales</taxon>
        <taxon>Afifellaceae</taxon>
        <taxon>Faunimonas</taxon>
    </lineage>
</organism>
<name>A0A1H9DAI4_9HYPH</name>
<dbReference type="RefSeq" id="WP_092495551.1">
    <property type="nucleotide sequence ID" value="NZ_FOFG01000002.1"/>
</dbReference>
<evidence type="ECO:0000313" key="3">
    <source>
        <dbReference type="EMBL" id="SEQ10359.1"/>
    </source>
</evidence>
<keyword evidence="2" id="KW-0732">Signal</keyword>
<proteinExistence type="predicted"/>
<feature type="region of interest" description="Disordered" evidence="1">
    <location>
        <begin position="54"/>
        <end position="75"/>
    </location>
</feature>
<gene>
    <name evidence="3" type="ORF">SAMN05216548_102400</name>
</gene>
<sequence>MKKLILVTAVALLTGIGAAQAQSSSTYGERDPAMRPPTQRQLWLLQQEREHIWQKDNNQYSQSNHRTHRQYYWAR</sequence>
<accession>A0A1H9DAI4</accession>
<reference evidence="3 4" key="1">
    <citation type="submission" date="2016-10" db="EMBL/GenBank/DDBJ databases">
        <authorList>
            <person name="de Groot N.N."/>
        </authorList>
    </citation>
    <scope>NUCLEOTIDE SEQUENCE [LARGE SCALE GENOMIC DNA]</scope>
    <source>
        <strain evidence="3 4">A52C2</strain>
    </source>
</reference>
<dbReference type="AlphaFoldDB" id="A0A1H9DAI4"/>
<protein>
    <submittedName>
        <fullName evidence="3">Uncharacterized protein</fullName>
    </submittedName>
</protein>
<dbReference type="STRING" id="1855383.SAMN05216548_102400"/>
<keyword evidence="4" id="KW-1185">Reference proteome</keyword>
<feature type="chain" id="PRO_5011577051" evidence="2">
    <location>
        <begin position="22"/>
        <end position="75"/>
    </location>
</feature>
<evidence type="ECO:0000313" key="4">
    <source>
        <dbReference type="Proteomes" id="UP000199647"/>
    </source>
</evidence>
<dbReference type="Proteomes" id="UP000199647">
    <property type="component" value="Unassembled WGS sequence"/>
</dbReference>